<accession>A0A7N0VBC4</accession>
<protein>
    <recommendedName>
        <fullName evidence="2">Bifunctional inhibitor/plant lipid transfer protein/seed storage helical domain-containing protein</fullName>
    </recommendedName>
</protein>
<dbReference type="Gene3D" id="1.10.110.10">
    <property type="entry name" value="Plant lipid-transfer and hydrophobic proteins"/>
    <property type="match status" value="1"/>
</dbReference>
<evidence type="ECO:0000256" key="1">
    <source>
        <dbReference type="SAM" id="SignalP"/>
    </source>
</evidence>
<organism evidence="3 4">
    <name type="scientific">Kalanchoe fedtschenkoi</name>
    <name type="common">Lavender scallops</name>
    <name type="synonym">South American air plant</name>
    <dbReference type="NCBI Taxonomy" id="63787"/>
    <lineage>
        <taxon>Eukaryota</taxon>
        <taxon>Viridiplantae</taxon>
        <taxon>Streptophyta</taxon>
        <taxon>Embryophyta</taxon>
        <taxon>Tracheophyta</taxon>
        <taxon>Spermatophyta</taxon>
        <taxon>Magnoliopsida</taxon>
        <taxon>eudicotyledons</taxon>
        <taxon>Gunneridae</taxon>
        <taxon>Pentapetalae</taxon>
        <taxon>Saxifragales</taxon>
        <taxon>Crassulaceae</taxon>
        <taxon>Kalanchoe</taxon>
    </lineage>
</organism>
<dbReference type="PANTHER" id="PTHR33286:SF1">
    <property type="entry name" value="OS01G0800600 PROTEIN"/>
    <property type="match status" value="1"/>
</dbReference>
<dbReference type="InterPro" id="IPR044741">
    <property type="entry name" value="NsLTP-like"/>
</dbReference>
<feature type="chain" id="PRO_5029580273" description="Bifunctional inhibitor/plant lipid transfer protein/seed storage helical domain-containing protein" evidence="1">
    <location>
        <begin position="22"/>
        <end position="112"/>
    </location>
</feature>
<dbReference type="CDD" id="cd04660">
    <property type="entry name" value="nsLTP_like"/>
    <property type="match status" value="1"/>
</dbReference>
<dbReference type="Pfam" id="PF14368">
    <property type="entry name" value="LTP_2"/>
    <property type="match status" value="1"/>
</dbReference>
<evidence type="ECO:0000313" key="3">
    <source>
        <dbReference type="EnsemblPlants" id="Kaladp0515s0158.1.v1.1"/>
    </source>
</evidence>
<dbReference type="PANTHER" id="PTHR33286">
    <property type="entry name" value="BIFUNCTIONAL INHIBITOR/LIPID-TRANSFER PROTEIN/SEED STORAGE 2S ALBUMIN SUPERFAMILY PROTEIN"/>
    <property type="match status" value="1"/>
</dbReference>
<proteinExistence type="predicted"/>
<keyword evidence="4" id="KW-1185">Reference proteome</keyword>
<feature type="domain" description="Bifunctional inhibitor/plant lipid transfer protein/seed storage helical" evidence="2">
    <location>
        <begin position="29"/>
        <end position="103"/>
    </location>
</feature>
<feature type="signal peptide" evidence="1">
    <location>
        <begin position="1"/>
        <end position="21"/>
    </location>
</feature>
<dbReference type="AlphaFoldDB" id="A0A7N0VBC4"/>
<dbReference type="InterPro" id="IPR016140">
    <property type="entry name" value="Bifunc_inhib/LTP/seed_store"/>
</dbReference>
<dbReference type="Gramene" id="Kaladp0515s0158.1.v1.1">
    <property type="protein sequence ID" value="Kaladp0515s0158.1.v1.1"/>
    <property type="gene ID" value="Kaladp0515s0158.v1.1"/>
</dbReference>
<dbReference type="OMA" id="FADECEK"/>
<evidence type="ECO:0000313" key="4">
    <source>
        <dbReference type="Proteomes" id="UP000594263"/>
    </source>
</evidence>
<dbReference type="InterPro" id="IPR036312">
    <property type="entry name" value="Bifun_inhib/LTP/seed_sf"/>
</dbReference>
<reference evidence="3" key="1">
    <citation type="submission" date="2021-01" db="UniProtKB">
        <authorList>
            <consortium name="EnsemblPlants"/>
        </authorList>
    </citation>
    <scope>IDENTIFICATION</scope>
</reference>
<name>A0A7N0VBC4_KALFE</name>
<evidence type="ECO:0000259" key="2">
    <source>
        <dbReference type="SMART" id="SM00499"/>
    </source>
</evidence>
<keyword evidence="1" id="KW-0732">Signal</keyword>
<dbReference type="SUPFAM" id="SSF47699">
    <property type="entry name" value="Bifunctional inhibitor/lipid-transfer protein/seed storage 2S albumin"/>
    <property type="match status" value="1"/>
</dbReference>
<dbReference type="Proteomes" id="UP000594263">
    <property type="component" value="Unplaced"/>
</dbReference>
<dbReference type="SMART" id="SM00499">
    <property type="entry name" value="AAI"/>
    <property type="match status" value="1"/>
</dbReference>
<dbReference type="EnsemblPlants" id="Kaladp0515s0158.1.v1.1">
    <property type="protein sequence ID" value="Kaladp0515s0158.1.v1.1"/>
    <property type="gene ID" value="Kaladp0515s0158.v1.1"/>
</dbReference>
<sequence length="112" mass="12339">MVRIRPTIPFILLTLAILSEARDNRQTLCRVFVPDLVSRCARYARGSGPVSSPSRECCRVIKNTDVACACGHVNWFVERLVNMRKAVYVARACGIKLQPGSKCGSFKIPGGN</sequence>